<reference evidence="4" key="1">
    <citation type="journal article" date="2021" name="Nat. Microbiol.">
        <title>Cocultivation of an ultrasmall environmental parasitic bacterium with lytic ability against bacteria associated with wastewater foams.</title>
        <authorList>
            <person name="Batinovic S."/>
            <person name="Rose J.J.A."/>
            <person name="Ratcliffe J."/>
            <person name="Seviour R.J."/>
            <person name="Petrovski S."/>
        </authorList>
    </citation>
    <scope>NUCLEOTIDE SEQUENCE</scope>
    <source>
        <strain evidence="4">JR1</strain>
    </source>
</reference>
<organism evidence="4 5">
    <name type="scientific">Candidatus Mycosynbacter amalyticus</name>
    <dbReference type="NCBI Taxonomy" id="2665156"/>
    <lineage>
        <taxon>Bacteria</taxon>
        <taxon>Candidatus Saccharimonadota</taxon>
        <taxon>Candidatus Saccharimonadota incertae sedis</taxon>
        <taxon>Candidatus Mycosynbacter</taxon>
    </lineage>
</organism>
<evidence type="ECO:0000313" key="4">
    <source>
        <dbReference type="EMBL" id="QHN43276.1"/>
    </source>
</evidence>
<dbReference type="Pfam" id="PF02823">
    <property type="entry name" value="ATP-synt_DE_N"/>
    <property type="match status" value="1"/>
</dbReference>
<dbReference type="InterPro" id="IPR036771">
    <property type="entry name" value="ATPsynth_dsu/esu_N"/>
</dbReference>
<sequence length="104" mass="11419">MVAEDVAPPETEAPAEQAQTHGGKPTVACKVYAPFKVYFEGEAYSVSAVNATGPFDILPKHHNFLCMLVPCNLKIESPDGEKIIKIHRALMHVKANRIVVFMDV</sequence>
<evidence type="ECO:0000256" key="1">
    <source>
        <dbReference type="ARBA" id="ARBA00023196"/>
    </source>
</evidence>
<feature type="compositionally biased region" description="Low complexity" evidence="2">
    <location>
        <begin position="8"/>
        <end position="20"/>
    </location>
</feature>
<feature type="domain" description="ATP synthase F1 complex delta/epsilon subunit N-terminal" evidence="3">
    <location>
        <begin position="29"/>
        <end position="103"/>
    </location>
</feature>
<dbReference type="GO" id="GO:0015986">
    <property type="term" value="P:proton motive force-driven ATP synthesis"/>
    <property type="evidence" value="ECO:0007669"/>
    <property type="project" value="InterPro"/>
</dbReference>
<evidence type="ECO:0000313" key="5">
    <source>
        <dbReference type="Proteomes" id="UP001059824"/>
    </source>
</evidence>
<proteinExistence type="predicted"/>
<feature type="region of interest" description="Disordered" evidence="2">
    <location>
        <begin position="1"/>
        <end position="23"/>
    </location>
</feature>
<evidence type="ECO:0000256" key="2">
    <source>
        <dbReference type="SAM" id="MobiDB-lite"/>
    </source>
</evidence>
<keyword evidence="1" id="KW-0066">ATP synthesis</keyword>
<accession>A0A857ML32</accession>
<evidence type="ECO:0000259" key="3">
    <source>
        <dbReference type="Pfam" id="PF02823"/>
    </source>
</evidence>
<dbReference type="InterPro" id="IPR020546">
    <property type="entry name" value="ATP_synth_F1_dsu/esu_N"/>
</dbReference>
<protein>
    <recommendedName>
        <fullName evidence="3">ATP synthase F1 complex delta/epsilon subunit N-terminal domain-containing protein</fullName>
    </recommendedName>
</protein>
<dbReference type="Proteomes" id="UP001059824">
    <property type="component" value="Chromosome"/>
</dbReference>
<dbReference type="KEGG" id="mama:GII36_05515"/>
<gene>
    <name evidence="4" type="ORF">GII36_05515</name>
</gene>
<dbReference type="EMBL" id="CP045921">
    <property type="protein sequence ID" value="QHN43276.1"/>
    <property type="molecule type" value="Genomic_DNA"/>
</dbReference>
<name>A0A857ML32_9BACT</name>
<keyword evidence="5" id="KW-1185">Reference proteome</keyword>
<dbReference type="Gene3D" id="2.60.15.10">
    <property type="entry name" value="F0F1 ATP synthase delta/epsilon subunit, N-terminal"/>
    <property type="match status" value="1"/>
</dbReference>
<dbReference type="AlphaFoldDB" id="A0A857ML32"/>
<dbReference type="GO" id="GO:0045259">
    <property type="term" value="C:proton-transporting ATP synthase complex"/>
    <property type="evidence" value="ECO:0007669"/>
    <property type="project" value="UniProtKB-KW"/>
</dbReference>
<dbReference type="SUPFAM" id="SSF51344">
    <property type="entry name" value="Epsilon subunit of F1F0-ATP synthase N-terminal domain"/>
    <property type="match status" value="1"/>
</dbReference>
<keyword evidence="1" id="KW-0139">CF(1)</keyword>